<proteinExistence type="predicted"/>
<gene>
    <name evidence="2" type="ORF">EZS28_015526</name>
</gene>
<dbReference type="SUPFAM" id="SSF57850">
    <property type="entry name" value="RING/U-box"/>
    <property type="match status" value="1"/>
</dbReference>
<dbReference type="Proteomes" id="UP000324800">
    <property type="component" value="Unassembled WGS sequence"/>
</dbReference>
<dbReference type="Gene3D" id="3.30.40.10">
    <property type="entry name" value="Zinc/RING finger domain, C3HC4 (zinc finger)"/>
    <property type="match status" value="1"/>
</dbReference>
<dbReference type="InterPro" id="IPR003613">
    <property type="entry name" value="Ubox_domain"/>
</dbReference>
<comment type="caution">
    <text evidence="2">The sequence shown here is derived from an EMBL/GenBank/DDBJ whole genome shotgun (WGS) entry which is preliminary data.</text>
</comment>
<dbReference type="AlphaFoldDB" id="A0A5J4W2B6"/>
<dbReference type="Pfam" id="PF04564">
    <property type="entry name" value="U-box"/>
    <property type="match status" value="1"/>
</dbReference>
<reference evidence="2 3" key="1">
    <citation type="submission" date="2019-03" db="EMBL/GenBank/DDBJ databases">
        <title>Single cell metagenomics reveals metabolic interactions within the superorganism composed of flagellate Streblomastix strix and complex community of Bacteroidetes bacteria on its surface.</title>
        <authorList>
            <person name="Treitli S.C."/>
            <person name="Kolisko M."/>
            <person name="Husnik F."/>
            <person name="Keeling P."/>
            <person name="Hampl V."/>
        </authorList>
    </citation>
    <scope>NUCLEOTIDE SEQUENCE [LARGE SCALE GENOMIC DNA]</scope>
    <source>
        <strain evidence="2">ST1C</strain>
    </source>
</reference>
<evidence type="ECO:0000313" key="3">
    <source>
        <dbReference type="Proteomes" id="UP000324800"/>
    </source>
</evidence>
<dbReference type="SMART" id="SM00504">
    <property type="entry name" value="Ubox"/>
    <property type="match status" value="1"/>
</dbReference>
<evidence type="ECO:0000313" key="2">
    <source>
        <dbReference type="EMBL" id="KAA6388948.1"/>
    </source>
</evidence>
<dbReference type="OrthoDB" id="20295at2759"/>
<accession>A0A5J4W2B6</accession>
<feature type="domain" description="U-box" evidence="1">
    <location>
        <begin position="364"/>
        <end position="425"/>
    </location>
</feature>
<dbReference type="InterPro" id="IPR013083">
    <property type="entry name" value="Znf_RING/FYVE/PHD"/>
</dbReference>
<organism evidence="2 3">
    <name type="scientific">Streblomastix strix</name>
    <dbReference type="NCBI Taxonomy" id="222440"/>
    <lineage>
        <taxon>Eukaryota</taxon>
        <taxon>Metamonada</taxon>
        <taxon>Preaxostyla</taxon>
        <taxon>Oxymonadida</taxon>
        <taxon>Streblomastigidae</taxon>
        <taxon>Streblomastix</taxon>
    </lineage>
</organism>
<sequence>MKLFDQILRGKVILWSTYIVKNYANYAQLKLFPSDEQTLYDGILHFTEQTKPDDCNPGKQIWITAKIIKMGRLLSDLEFDAIQQNSQIKPDLTITYARVKEIFNPKAKEIADWMYQWWGNASFSFIAKVLMLNEMKEDENYCAQLTLEVIQPNHDNESQPVFMFMTKADRYKLPYIVQHKINPIEFTAQPLYRQNKQHWFTFVKIIQVFNNDFKPQTLPFNQIPSVAQEQQQKQIKPQTNNTAGQSKWQNVELTAGNQMAPIQNQFGQMPINQGMSQIGGMPNVAKNQFMPQQIQGQFQQTAFQQQQQQQFQSPQSPFNPAIQSQFIQRVQVGGGFNPDPQLKAPAVSIPKMKLLSPAEEASKHYICEFSNSIMTDPVSIDGHYYQRGDLVQYIQDQGISPVSYEAVTISDIKEEPQLKAEIQQYLIDNPGRLNKK</sequence>
<name>A0A5J4W2B6_9EUKA</name>
<dbReference type="EMBL" id="SNRW01003776">
    <property type="protein sequence ID" value="KAA6388948.1"/>
    <property type="molecule type" value="Genomic_DNA"/>
</dbReference>
<protein>
    <recommendedName>
        <fullName evidence="1">U-box domain-containing protein</fullName>
    </recommendedName>
</protein>
<dbReference type="GO" id="GO:0004842">
    <property type="term" value="F:ubiquitin-protein transferase activity"/>
    <property type="evidence" value="ECO:0007669"/>
    <property type="project" value="InterPro"/>
</dbReference>
<evidence type="ECO:0000259" key="1">
    <source>
        <dbReference type="SMART" id="SM00504"/>
    </source>
</evidence>
<dbReference type="GO" id="GO:0016567">
    <property type="term" value="P:protein ubiquitination"/>
    <property type="evidence" value="ECO:0007669"/>
    <property type="project" value="InterPro"/>
</dbReference>